<dbReference type="SUPFAM" id="SSF81901">
    <property type="entry name" value="HCP-like"/>
    <property type="match status" value="1"/>
</dbReference>
<dbReference type="Gene3D" id="1.25.40.10">
    <property type="entry name" value="Tetratricopeptide repeat domain"/>
    <property type="match status" value="1"/>
</dbReference>
<dbReference type="OrthoDB" id="2384430at2759"/>
<organism evidence="1 2">
    <name type="scientific">Gonapodya prolifera (strain JEL478)</name>
    <name type="common">Monoblepharis prolifera</name>
    <dbReference type="NCBI Taxonomy" id="1344416"/>
    <lineage>
        <taxon>Eukaryota</taxon>
        <taxon>Fungi</taxon>
        <taxon>Fungi incertae sedis</taxon>
        <taxon>Chytridiomycota</taxon>
        <taxon>Chytridiomycota incertae sedis</taxon>
        <taxon>Monoblepharidomycetes</taxon>
        <taxon>Monoblepharidales</taxon>
        <taxon>Gonapodyaceae</taxon>
        <taxon>Gonapodya</taxon>
    </lineage>
</organism>
<evidence type="ECO:0000313" key="1">
    <source>
        <dbReference type="EMBL" id="KXS15801.1"/>
    </source>
</evidence>
<accession>A0A139AG67</accession>
<dbReference type="Proteomes" id="UP000070544">
    <property type="component" value="Unassembled WGS sequence"/>
</dbReference>
<dbReference type="Pfam" id="PF08238">
    <property type="entry name" value="Sel1"/>
    <property type="match status" value="2"/>
</dbReference>
<reference evidence="1 2" key="1">
    <citation type="journal article" date="2015" name="Genome Biol. Evol.">
        <title>Phylogenomic analyses indicate that early fungi evolved digesting cell walls of algal ancestors of land plants.</title>
        <authorList>
            <person name="Chang Y."/>
            <person name="Wang S."/>
            <person name="Sekimoto S."/>
            <person name="Aerts A.L."/>
            <person name="Choi C."/>
            <person name="Clum A."/>
            <person name="LaButti K.M."/>
            <person name="Lindquist E.A."/>
            <person name="Yee Ngan C."/>
            <person name="Ohm R.A."/>
            <person name="Salamov A.A."/>
            <person name="Grigoriev I.V."/>
            <person name="Spatafora J.W."/>
            <person name="Berbee M.L."/>
        </authorList>
    </citation>
    <scope>NUCLEOTIDE SEQUENCE [LARGE SCALE GENOMIC DNA]</scope>
    <source>
        <strain evidence="1 2">JEL478</strain>
    </source>
</reference>
<gene>
    <name evidence="1" type="ORF">M427DRAFT_496295</name>
</gene>
<dbReference type="EMBL" id="KQ965759">
    <property type="protein sequence ID" value="KXS15801.1"/>
    <property type="molecule type" value="Genomic_DNA"/>
</dbReference>
<keyword evidence="2" id="KW-1185">Reference proteome</keyword>
<name>A0A139AG67_GONPJ</name>
<dbReference type="InterPro" id="IPR006597">
    <property type="entry name" value="Sel1-like"/>
</dbReference>
<evidence type="ECO:0000313" key="2">
    <source>
        <dbReference type="Proteomes" id="UP000070544"/>
    </source>
</evidence>
<proteinExistence type="predicted"/>
<protein>
    <submittedName>
        <fullName evidence="1">Uncharacterized protein</fullName>
    </submittedName>
</protein>
<sequence>MIMMQCDGSEWLQIRVMQLHNDSLESAMGFGVEKDDVEAAKWYGMAGDQSDEVTQCNLGVIYEHGLGVQRTEMKLQSGTGWLRPIRETQMHMPILDFPTKMVQV</sequence>
<dbReference type="AlphaFoldDB" id="A0A139AG67"/>
<dbReference type="InterPro" id="IPR011990">
    <property type="entry name" value="TPR-like_helical_dom_sf"/>
</dbReference>